<reference evidence="5 6" key="2">
    <citation type="submission" date="2020-01" db="EMBL/GenBank/DDBJ databases">
        <title>Clostridiaceae sp. nov. isolated from the gut of human by culturomics.</title>
        <authorList>
            <person name="Chang Y."/>
        </authorList>
    </citation>
    <scope>NUCLEOTIDE SEQUENCE [LARGE SCALE GENOMIC DNA]</scope>
    <source>
        <strain evidence="5 6">DONG20-135</strain>
    </source>
</reference>
<dbReference type="Gene3D" id="3.10.290.10">
    <property type="entry name" value="RNA-binding S4 domain"/>
    <property type="match status" value="1"/>
</dbReference>
<dbReference type="PANTHER" id="PTHR32319:SF0">
    <property type="entry name" value="BACTERIAL HEMOLYSIN-LIKE PROTEIN"/>
    <property type="match status" value="1"/>
</dbReference>
<dbReference type="PIRSF" id="PIRSF005578">
    <property type="entry name" value="TlyA"/>
    <property type="match status" value="1"/>
</dbReference>
<gene>
    <name evidence="5" type="ORF">GSF08_07300</name>
</gene>
<dbReference type="SUPFAM" id="SSF53335">
    <property type="entry name" value="S-adenosyl-L-methionine-dependent methyltransferases"/>
    <property type="match status" value="1"/>
</dbReference>
<dbReference type="CDD" id="cd00165">
    <property type="entry name" value="S4"/>
    <property type="match status" value="1"/>
</dbReference>
<comment type="caution">
    <text evidence="5">The sequence shown here is derived from an EMBL/GenBank/DDBJ whole genome shotgun (WGS) entry which is preliminary data.</text>
</comment>
<evidence type="ECO:0000256" key="1">
    <source>
        <dbReference type="ARBA" id="ARBA00022884"/>
    </source>
</evidence>
<comment type="similarity">
    <text evidence="2">Belongs to the TlyA family.</text>
</comment>
<dbReference type="InterPro" id="IPR002942">
    <property type="entry name" value="S4_RNA-bd"/>
</dbReference>
<dbReference type="EMBL" id="WUUQ01000002">
    <property type="protein sequence ID" value="MXQ73742.1"/>
    <property type="molecule type" value="Genomic_DNA"/>
</dbReference>
<sequence>MIERLDKSLVAIGLSDTRTNAQDAISQGRIKVNGKIITKRSLLIDTEADRIELESLAQSFASRAGWKLHGALDRFQIDVKDRVIIDVGASTGGFTDVCLQRHALLVYALDVGHDQLLERLKKDPRVINREGVNCRYLDETMFESKPDFACIDVSFISVKQILPSVLNVLKGHKEMVVLIKPQFEAGKAALNKHGVIRDAKIHRQVLQDMIQFVEELGLYVHHLANSSIMGRDGNREFVMHISNIPIQRSFDIFRIVSEKNET</sequence>
<dbReference type="GO" id="GO:0032259">
    <property type="term" value="P:methylation"/>
    <property type="evidence" value="ECO:0007669"/>
    <property type="project" value="UniProtKB-KW"/>
</dbReference>
<organism evidence="5 6">
    <name type="scientific">Copranaerobaculum intestinale</name>
    <dbReference type="NCBI Taxonomy" id="2692629"/>
    <lineage>
        <taxon>Bacteria</taxon>
        <taxon>Bacillati</taxon>
        <taxon>Bacillota</taxon>
        <taxon>Erysipelotrichia</taxon>
        <taxon>Erysipelotrichales</taxon>
        <taxon>Erysipelotrichaceae</taxon>
        <taxon>Copranaerobaculum</taxon>
    </lineage>
</organism>
<name>A0A6N8U6T7_9FIRM</name>
<dbReference type="SMART" id="SM00363">
    <property type="entry name" value="S4"/>
    <property type="match status" value="1"/>
</dbReference>
<dbReference type="InterPro" id="IPR029063">
    <property type="entry name" value="SAM-dependent_MTases_sf"/>
</dbReference>
<dbReference type="Pfam" id="PF01728">
    <property type="entry name" value="FtsJ"/>
    <property type="match status" value="1"/>
</dbReference>
<proteinExistence type="inferred from homology"/>
<evidence type="ECO:0000259" key="4">
    <source>
        <dbReference type="SMART" id="SM00363"/>
    </source>
</evidence>
<dbReference type="InterPro" id="IPR047048">
    <property type="entry name" value="TlyA"/>
</dbReference>
<protein>
    <submittedName>
        <fullName evidence="5">TlyA family rRNA (Cytidine-2'-O)-methyltransferase</fullName>
    </submittedName>
</protein>
<dbReference type="Gene3D" id="3.40.50.150">
    <property type="entry name" value="Vaccinia Virus protein VP39"/>
    <property type="match status" value="1"/>
</dbReference>
<evidence type="ECO:0000256" key="3">
    <source>
        <dbReference type="PROSITE-ProRule" id="PRU00182"/>
    </source>
</evidence>
<evidence type="ECO:0000313" key="5">
    <source>
        <dbReference type="EMBL" id="MXQ73742.1"/>
    </source>
</evidence>
<evidence type="ECO:0000313" key="6">
    <source>
        <dbReference type="Proteomes" id="UP000434036"/>
    </source>
</evidence>
<dbReference type="PROSITE" id="PS50889">
    <property type="entry name" value="S4"/>
    <property type="match status" value="1"/>
</dbReference>
<dbReference type="Pfam" id="PF01479">
    <property type="entry name" value="S4"/>
    <property type="match status" value="1"/>
</dbReference>
<dbReference type="Proteomes" id="UP000434036">
    <property type="component" value="Unassembled WGS sequence"/>
</dbReference>
<dbReference type="PANTHER" id="PTHR32319">
    <property type="entry name" value="BACTERIAL HEMOLYSIN-LIKE PROTEIN"/>
    <property type="match status" value="1"/>
</dbReference>
<dbReference type="AlphaFoldDB" id="A0A6N8U6T7"/>
<dbReference type="GO" id="GO:0008168">
    <property type="term" value="F:methyltransferase activity"/>
    <property type="evidence" value="ECO:0007669"/>
    <property type="project" value="UniProtKB-KW"/>
</dbReference>
<evidence type="ECO:0000256" key="2">
    <source>
        <dbReference type="ARBA" id="ARBA00029460"/>
    </source>
</evidence>
<feature type="domain" description="RNA-binding S4" evidence="4">
    <location>
        <begin position="3"/>
        <end position="62"/>
    </location>
</feature>
<dbReference type="InterPro" id="IPR002877">
    <property type="entry name" value="RNA_MeTrfase_FtsJ_dom"/>
</dbReference>
<dbReference type="GO" id="GO:0003723">
    <property type="term" value="F:RNA binding"/>
    <property type="evidence" value="ECO:0007669"/>
    <property type="project" value="UniProtKB-KW"/>
</dbReference>
<keyword evidence="1 3" id="KW-0694">RNA-binding</keyword>
<reference evidence="5 6" key="1">
    <citation type="submission" date="2019-12" db="EMBL/GenBank/DDBJ databases">
        <authorList>
            <person name="Yang R."/>
        </authorList>
    </citation>
    <scope>NUCLEOTIDE SEQUENCE [LARGE SCALE GENOMIC DNA]</scope>
    <source>
        <strain evidence="5 6">DONG20-135</strain>
    </source>
</reference>
<keyword evidence="6" id="KW-1185">Reference proteome</keyword>
<dbReference type="RefSeq" id="WP_160625153.1">
    <property type="nucleotide sequence ID" value="NZ_WUUQ01000002.1"/>
</dbReference>
<dbReference type="SUPFAM" id="SSF55174">
    <property type="entry name" value="Alpha-L RNA-binding motif"/>
    <property type="match status" value="1"/>
</dbReference>
<accession>A0A6N8U6T7</accession>
<keyword evidence="5" id="KW-0808">Transferase</keyword>
<dbReference type="InterPro" id="IPR036986">
    <property type="entry name" value="S4_RNA-bd_sf"/>
</dbReference>
<keyword evidence="5" id="KW-0489">Methyltransferase</keyword>
<dbReference type="InterPro" id="IPR004538">
    <property type="entry name" value="Hemolysin_A/TlyA"/>
</dbReference>
<dbReference type="NCBIfam" id="TIGR00478">
    <property type="entry name" value="tly"/>
    <property type="match status" value="1"/>
</dbReference>